<proteinExistence type="predicted"/>
<keyword evidence="1" id="KW-0378">Hydrolase</keyword>
<evidence type="ECO:0000313" key="2">
    <source>
        <dbReference type="Proteomes" id="UP000586093"/>
    </source>
</evidence>
<name>A0A839HTQ6_9BURK</name>
<dbReference type="GO" id="GO:0016787">
    <property type="term" value="F:hydrolase activity"/>
    <property type="evidence" value="ECO:0007669"/>
    <property type="project" value="UniProtKB-KW"/>
</dbReference>
<sequence length="332" mass="37417">MYFITSRMPVERAKTQRGPGKPYTFDLEDNASGQEFFCCQKTGKKTHVELGGKALLSALKEAPYRQVLLYLHGFSNLPDDIFANAQEFQDLCDAKKKGEVLVLPVIWPCDNDLGIVKDYWDDQKSADLSAFALARMMQRFMDWRNSPETNPADDPCLKRINVLAHSMGNRVLRQTMVNWQKDYQPAGVPLLFRNTFLVAADIVNESLHRGQPGELLSHASRNVVVYYASDDLALRASKVSNLKNAEASRRLGHSGPEDMDRTPKNVYAIDCDDVNTDYDPPKGHSYFRSIPKTKKPGVVFEHIFQTITSGRVFPDDETRKSSVLRLGKPAKG</sequence>
<dbReference type="RefSeq" id="WP_182665760.1">
    <property type="nucleotide sequence ID" value="NZ_JACIVI010000006.1"/>
</dbReference>
<dbReference type="AlphaFoldDB" id="A0A839HTQ6"/>
<accession>A0A839HTQ6</accession>
<evidence type="ECO:0000313" key="1">
    <source>
        <dbReference type="EMBL" id="MBB1163138.1"/>
    </source>
</evidence>
<gene>
    <name evidence="1" type="ORF">H4F90_14285</name>
</gene>
<keyword evidence="2" id="KW-1185">Reference proteome</keyword>
<organism evidence="1 2">
    <name type="scientific">Aquariibacter albus</name>
    <dbReference type="NCBI Taxonomy" id="2759899"/>
    <lineage>
        <taxon>Bacteria</taxon>
        <taxon>Pseudomonadati</taxon>
        <taxon>Pseudomonadota</taxon>
        <taxon>Betaproteobacteria</taxon>
        <taxon>Burkholderiales</taxon>
        <taxon>Sphaerotilaceae</taxon>
        <taxon>Aquariibacter</taxon>
    </lineage>
</organism>
<dbReference type="Proteomes" id="UP000586093">
    <property type="component" value="Unassembled WGS sequence"/>
</dbReference>
<comment type="caution">
    <text evidence="1">The sequence shown here is derived from an EMBL/GenBank/DDBJ whole genome shotgun (WGS) entry which is preliminary data.</text>
</comment>
<reference evidence="1 2" key="1">
    <citation type="submission" date="2020-08" db="EMBL/GenBank/DDBJ databases">
        <title>Aquariorum lacteus gen. nov., sp. nov., a new member of the family Comamonadaceae, isolated from freshwater aquarium.</title>
        <authorList>
            <person name="Chun S.-J."/>
        </authorList>
    </citation>
    <scope>NUCLEOTIDE SEQUENCE [LARGE SCALE GENOMIC DNA]</scope>
    <source>
        <strain evidence="1 2">SJAQ100</strain>
    </source>
</reference>
<protein>
    <submittedName>
        <fullName evidence="1">Alpha/beta hydrolase</fullName>
    </submittedName>
</protein>
<dbReference type="InterPro" id="IPR010297">
    <property type="entry name" value="DUF900_hydrolase"/>
</dbReference>
<dbReference type="EMBL" id="JACIVI010000006">
    <property type="protein sequence ID" value="MBB1163138.1"/>
    <property type="molecule type" value="Genomic_DNA"/>
</dbReference>
<dbReference type="Pfam" id="PF05990">
    <property type="entry name" value="DUF900"/>
    <property type="match status" value="1"/>
</dbReference>